<name>A0A0H3G7M5_BRUSU</name>
<evidence type="ECO:0000313" key="2">
    <source>
        <dbReference type="Proteomes" id="UP000007104"/>
    </source>
</evidence>
<accession>A0A0H3G7M5</accession>
<dbReference type="KEGG" id="bsi:BS1330_I1350"/>
<keyword evidence="2" id="KW-1185">Reference proteome</keyword>
<dbReference type="AlphaFoldDB" id="A0A0H3G7M5"/>
<evidence type="ECO:0000313" key="1">
    <source>
        <dbReference type="EMBL" id="AEM18686.1"/>
    </source>
</evidence>
<reference evidence="1 2" key="1">
    <citation type="journal article" date="2011" name="J. Bacteriol.">
        <title>Revised genome sequence of Brucella suis 1330.</title>
        <authorList>
            <person name="Tae H."/>
            <person name="Shallom S."/>
            <person name="Settlage R."/>
            <person name="Preston D."/>
            <person name="Adams L.G."/>
            <person name="Garner H.R."/>
        </authorList>
    </citation>
    <scope>NUCLEOTIDE SEQUENCE [LARGE SCALE GENOMIC DNA]</scope>
    <source>
        <strain evidence="1 2">1330</strain>
    </source>
</reference>
<dbReference type="Proteomes" id="UP000007104">
    <property type="component" value="Chromosome I"/>
</dbReference>
<dbReference type="EMBL" id="CP002997">
    <property type="protein sequence ID" value="AEM18686.1"/>
    <property type="molecule type" value="Genomic_DNA"/>
</dbReference>
<protein>
    <submittedName>
        <fullName evidence="1">Uncharacterized protein</fullName>
    </submittedName>
</protein>
<gene>
    <name evidence="1" type="ordered locus">BS1330_I1350</name>
</gene>
<sequence>MKCYILTGFDAGQPNLLIFLDQQSGTSMSVPNCDWPPLPGMKGQHCRMEFSLQVREPE</sequence>
<proteinExistence type="predicted"/>
<dbReference type="HOGENOM" id="CLU_2970406_0_0_5"/>
<dbReference type="KEGG" id="bms:BR1355"/>
<organism evidence="1 2">
    <name type="scientific">Brucella suis biovar 1 (strain 1330)</name>
    <dbReference type="NCBI Taxonomy" id="204722"/>
    <lineage>
        <taxon>Bacteria</taxon>
        <taxon>Pseudomonadati</taxon>
        <taxon>Pseudomonadota</taxon>
        <taxon>Alphaproteobacteria</taxon>
        <taxon>Hyphomicrobiales</taxon>
        <taxon>Brucellaceae</taxon>
        <taxon>Brucella/Ochrobactrum group</taxon>
        <taxon>Brucella</taxon>
    </lineage>
</organism>